<comment type="subcellular location">
    <subcellularLocation>
        <location evidence="1">Nucleus</location>
    </subcellularLocation>
</comment>
<evidence type="ECO:0000256" key="6">
    <source>
        <dbReference type="ARBA" id="ARBA00023306"/>
    </source>
</evidence>
<evidence type="ECO:0000256" key="5">
    <source>
        <dbReference type="ARBA" id="ARBA00023242"/>
    </source>
</evidence>
<dbReference type="CDD" id="cd00009">
    <property type="entry name" value="AAA"/>
    <property type="match status" value="1"/>
</dbReference>
<dbReference type="GO" id="GO:0003688">
    <property type="term" value="F:DNA replication origin binding"/>
    <property type="evidence" value="ECO:0007669"/>
    <property type="project" value="TreeGrafter"/>
</dbReference>
<dbReference type="Gene3D" id="3.40.50.300">
    <property type="entry name" value="P-loop containing nucleotide triphosphate hydrolases"/>
    <property type="match status" value="1"/>
</dbReference>
<dbReference type="PIRSF" id="PIRSF001767">
    <property type="entry name" value="Cdc6"/>
    <property type="match status" value="1"/>
</dbReference>
<evidence type="ECO:0000256" key="1">
    <source>
        <dbReference type="ARBA" id="ARBA00004123"/>
    </source>
</evidence>
<dbReference type="GO" id="GO:0033314">
    <property type="term" value="P:mitotic DNA replication checkpoint signaling"/>
    <property type="evidence" value="ECO:0007669"/>
    <property type="project" value="TreeGrafter"/>
</dbReference>
<dbReference type="GO" id="GO:0051301">
    <property type="term" value="P:cell division"/>
    <property type="evidence" value="ECO:0007669"/>
    <property type="project" value="UniProtKB-KW"/>
</dbReference>
<dbReference type="GO" id="GO:0016887">
    <property type="term" value="F:ATP hydrolysis activity"/>
    <property type="evidence" value="ECO:0007669"/>
    <property type="project" value="InterPro"/>
</dbReference>
<evidence type="ECO:0000256" key="7">
    <source>
        <dbReference type="SAM" id="MobiDB-lite"/>
    </source>
</evidence>
<keyword evidence="3 9" id="KW-0132">Cell division</keyword>
<dbReference type="Pfam" id="PF22606">
    <property type="entry name" value="Cdc6-ORC-like_ATPase_lid"/>
    <property type="match status" value="1"/>
</dbReference>
<dbReference type="PANTHER" id="PTHR10763:SF26">
    <property type="entry name" value="CELL DIVISION CONTROL PROTEIN 6 HOMOLOG"/>
    <property type="match status" value="1"/>
</dbReference>
<proteinExistence type="evidence at transcript level"/>
<evidence type="ECO:0000256" key="2">
    <source>
        <dbReference type="ARBA" id="ARBA00006184"/>
    </source>
</evidence>
<name>Q5CD22_EISFE</name>
<dbReference type="InterPro" id="IPR036388">
    <property type="entry name" value="WH-like_DNA-bd_sf"/>
</dbReference>
<reference evidence="9" key="1">
    <citation type="submission" date="2004-06" db="EMBL/GenBank/DDBJ databases">
        <title>Molecular Cloning and Characterization of CDC6 homologs from Eisenia fetida.</title>
        <authorList>
            <person name="Suzuki T."/>
            <person name="Honda M."/>
            <person name="Matsumoto S."/>
            <person name="Gamou S."/>
        </authorList>
    </citation>
    <scope>NUCLEOTIDE SEQUENCE</scope>
</reference>
<dbReference type="InterPro" id="IPR049945">
    <property type="entry name" value="AAA_22"/>
</dbReference>
<feature type="domain" description="AAA+ ATPase" evidence="8">
    <location>
        <begin position="81"/>
        <end position="220"/>
    </location>
</feature>
<dbReference type="FunFam" id="3.40.50.300:FF:000547">
    <property type="entry name" value="Cell division control protein"/>
    <property type="match status" value="1"/>
</dbReference>
<dbReference type="SMART" id="SM00382">
    <property type="entry name" value="AAA"/>
    <property type="match status" value="1"/>
</dbReference>
<dbReference type="InterPro" id="IPR036390">
    <property type="entry name" value="WH_DNA-bd_sf"/>
</dbReference>
<dbReference type="InterPro" id="IPR016314">
    <property type="entry name" value="Cdc6/18"/>
</dbReference>
<dbReference type="GO" id="GO:0006270">
    <property type="term" value="P:DNA replication initiation"/>
    <property type="evidence" value="ECO:0007669"/>
    <property type="project" value="InterPro"/>
</dbReference>
<dbReference type="SUPFAM" id="SSF46785">
    <property type="entry name" value="Winged helix' DNA-binding domain"/>
    <property type="match status" value="1"/>
</dbReference>
<dbReference type="Gene3D" id="1.10.8.60">
    <property type="match status" value="1"/>
</dbReference>
<keyword evidence="6" id="KW-0131">Cell cycle</keyword>
<keyword evidence="4" id="KW-0235">DNA replication</keyword>
<dbReference type="Gene3D" id="1.10.10.10">
    <property type="entry name" value="Winged helix-like DNA-binding domain superfamily/Winged helix DNA-binding domain"/>
    <property type="match status" value="1"/>
</dbReference>
<keyword evidence="5" id="KW-0539">Nucleus</keyword>
<dbReference type="InterPro" id="IPR015163">
    <property type="entry name" value="Cdc6_C"/>
</dbReference>
<dbReference type="Pfam" id="PF13401">
    <property type="entry name" value="AAA_22"/>
    <property type="match status" value="1"/>
</dbReference>
<evidence type="ECO:0000256" key="4">
    <source>
        <dbReference type="ARBA" id="ARBA00022705"/>
    </source>
</evidence>
<feature type="compositionally biased region" description="Basic residues" evidence="7">
    <location>
        <begin position="1"/>
        <end position="11"/>
    </location>
</feature>
<comment type="similarity">
    <text evidence="2">Belongs to the CDC6/cdc18 family.</text>
</comment>
<evidence type="ECO:0000256" key="3">
    <source>
        <dbReference type="ARBA" id="ARBA00022618"/>
    </source>
</evidence>
<dbReference type="GO" id="GO:0005634">
    <property type="term" value="C:nucleus"/>
    <property type="evidence" value="ECO:0007669"/>
    <property type="project" value="UniProtKB-SubCell"/>
</dbReference>
<feature type="region of interest" description="Disordered" evidence="7">
    <location>
        <begin position="1"/>
        <end position="32"/>
    </location>
</feature>
<sequence>MNGSLKRKKRVQPSMPSKRSKLHTSPESERDQDLMFEAEHGKCYQKAKQALHTAIPDNLQGREKETDAVKSFLTKHISCKHPGCLYISGAPGSGKTAVVAKTVDSFKNNKDCHIIYINCMSVRNSVAIYDNILSLLGNSKSSMTAKESRSRIEEYLTSSTLAVVLVLDEMDSLDSRNQDVLYTMFEWPALPNSSLILIGIANSLDLTDRTLPRLQTRPNFRPQILNFPPYSKDEMIEVITKRLSEIEGDSIFEAKAVQFCAAKVAAMAGDVRMALDICRRAVETVEAEVRHQRIAAPQGIASTNFHSTLLKRVGVQQIQQIVNEVYGSRMKTTGSCKDDPKLTIPVQQELAICTLLLMLRKGKNKEISLGKFHESYCQICPKHGIKIIDQSEFYSLCALIEANGLSH</sequence>
<dbReference type="AlphaFoldDB" id="Q5CD22"/>
<organism evidence="9">
    <name type="scientific">Eisenia fetida</name>
    <name type="common">Red wiggler worm</name>
    <dbReference type="NCBI Taxonomy" id="6396"/>
    <lineage>
        <taxon>Eukaryota</taxon>
        <taxon>Metazoa</taxon>
        <taxon>Spiralia</taxon>
        <taxon>Lophotrochozoa</taxon>
        <taxon>Annelida</taxon>
        <taxon>Clitellata</taxon>
        <taxon>Oligochaeta</taxon>
        <taxon>Crassiclitellata</taxon>
        <taxon>Lumbricina</taxon>
        <taxon>Lumbricidae</taxon>
        <taxon>Lumbricinae</taxon>
        <taxon>Eisenia</taxon>
    </lineage>
</organism>
<protein>
    <submittedName>
        <fullName evidence="9">Cell division control protein 6</fullName>
    </submittedName>
</protein>
<dbReference type="InterPro" id="IPR003593">
    <property type="entry name" value="AAA+_ATPase"/>
</dbReference>
<dbReference type="Pfam" id="PF09079">
    <property type="entry name" value="WHD_Cdc6"/>
    <property type="match status" value="1"/>
</dbReference>
<dbReference type="InterPro" id="IPR027417">
    <property type="entry name" value="P-loop_NTPase"/>
</dbReference>
<dbReference type="FunFam" id="1.10.8.60:FF:000058">
    <property type="entry name" value="Cell division control protein"/>
    <property type="match status" value="1"/>
</dbReference>
<dbReference type="SUPFAM" id="SSF52540">
    <property type="entry name" value="P-loop containing nucleoside triphosphate hydrolases"/>
    <property type="match status" value="1"/>
</dbReference>
<dbReference type="PANTHER" id="PTHR10763">
    <property type="entry name" value="CELL DIVISION CONTROL PROTEIN 6-RELATED"/>
    <property type="match status" value="1"/>
</dbReference>
<dbReference type="EMBL" id="AB182158">
    <property type="protein sequence ID" value="BAD91026.1"/>
    <property type="molecule type" value="mRNA"/>
</dbReference>
<evidence type="ECO:0000259" key="8">
    <source>
        <dbReference type="SMART" id="SM00382"/>
    </source>
</evidence>
<evidence type="ECO:0000313" key="9">
    <source>
        <dbReference type="EMBL" id="BAD91026.1"/>
    </source>
</evidence>
<gene>
    <name evidence="9" type="primary">cdc6</name>
</gene>
<accession>Q5CD22</accession>
<dbReference type="InterPro" id="IPR050311">
    <property type="entry name" value="ORC1/CDC6"/>
</dbReference>
<dbReference type="InterPro" id="IPR054425">
    <property type="entry name" value="Cdc6_ORC1-like_ATPase_lid"/>
</dbReference>